<sequence>MWLMWLGPLVTVAFLVGLATAAVLVRLGRIRRPHHVLGALALPFGCAALPVVALAVISVGSALLTGTTP</sequence>
<keyword evidence="1" id="KW-1133">Transmembrane helix</keyword>
<dbReference type="EMBL" id="ATHL01000149">
    <property type="protein sequence ID" value="EQB08168.1"/>
    <property type="molecule type" value="Genomic_DNA"/>
</dbReference>
<organism evidence="2 3">
    <name type="scientific">Novosphingobium lindaniclasticum LE124</name>
    <dbReference type="NCBI Taxonomy" id="1096930"/>
    <lineage>
        <taxon>Bacteria</taxon>
        <taxon>Pseudomonadati</taxon>
        <taxon>Pseudomonadota</taxon>
        <taxon>Alphaproteobacteria</taxon>
        <taxon>Sphingomonadales</taxon>
        <taxon>Sphingomonadaceae</taxon>
        <taxon>Novosphingobium</taxon>
    </lineage>
</organism>
<evidence type="ECO:0000256" key="1">
    <source>
        <dbReference type="SAM" id="Phobius"/>
    </source>
</evidence>
<evidence type="ECO:0000313" key="3">
    <source>
        <dbReference type="Proteomes" id="UP000015527"/>
    </source>
</evidence>
<keyword evidence="1" id="KW-0472">Membrane</keyword>
<comment type="caution">
    <text evidence="2">The sequence shown here is derived from an EMBL/GenBank/DDBJ whole genome shotgun (WGS) entry which is preliminary data.</text>
</comment>
<reference evidence="2 3" key="1">
    <citation type="journal article" date="2013" name="Genome Announc.">
        <title>Genome Sequence of Novosphingobium lindaniclasticum LE124T, Isolated from a Hexachlorocyclohexane Dumpsite.</title>
        <authorList>
            <person name="Saxena A."/>
            <person name="Nayyar N."/>
            <person name="Sangwan N."/>
            <person name="Kumari R."/>
            <person name="Khurana J.P."/>
            <person name="Lal R."/>
        </authorList>
    </citation>
    <scope>NUCLEOTIDE SEQUENCE [LARGE SCALE GENOMIC DNA]</scope>
    <source>
        <strain evidence="2 3">LE124</strain>
    </source>
</reference>
<dbReference type="RefSeq" id="WP_021235986.1">
    <property type="nucleotide sequence ID" value="NZ_ATHL01000149.1"/>
</dbReference>
<proteinExistence type="predicted"/>
<dbReference type="PATRIC" id="fig|1096930.3.peg.4241"/>
<feature type="transmembrane region" description="Helical" evidence="1">
    <location>
        <begin position="37"/>
        <end position="64"/>
    </location>
</feature>
<dbReference type="AlphaFoldDB" id="T0H7T1"/>
<keyword evidence="1" id="KW-0812">Transmembrane</keyword>
<keyword evidence="3" id="KW-1185">Reference proteome</keyword>
<feature type="transmembrane region" description="Helical" evidence="1">
    <location>
        <begin position="6"/>
        <end position="25"/>
    </location>
</feature>
<gene>
    <name evidence="2" type="ORF">L284_21580</name>
</gene>
<protein>
    <submittedName>
        <fullName evidence="2">Uncharacterized protein</fullName>
    </submittedName>
</protein>
<dbReference type="OrthoDB" id="7508495at2"/>
<dbReference type="Proteomes" id="UP000015527">
    <property type="component" value="Unassembled WGS sequence"/>
</dbReference>
<evidence type="ECO:0000313" key="2">
    <source>
        <dbReference type="EMBL" id="EQB08168.1"/>
    </source>
</evidence>
<name>T0H7T1_9SPHN</name>
<accession>T0H7T1</accession>